<evidence type="ECO:0000256" key="1">
    <source>
        <dbReference type="SAM" id="MobiDB-lite"/>
    </source>
</evidence>
<reference evidence="2" key="1">
    <citation type="submission" date="2020-02" db="EMBL/GenBank/DDBJ databases">
        <authorList>
            <person name="Meier V. D."/>
        </authorList>
    </citation>
    <scope>NUCLEOTIDE SEQUENCE</scope>
    <source>
        <strain evidence="2">AVDCRST_MAG12</strain>
    </source>
</reference>
<feature type="non-terminal residue" evidence="2">
    <location>
        <position position="1"/>
    </location>
</feature>
<protein>
    <submittedName>
        <fullName evidence="2">Uncharacterized protein</fullName>
    </submittedName>
</protein>
<name>A0A6J4RB18_9ACTN</name>
<accession>A0A6J4RB18</accession>
<feature type="compositionally biased region" description="Basic and acidic residues" evidence="1">
    <location>
        <begin position="230"/>
        <end position="239"/>
    </location>
</feature>
<feature type="non-terminal residue" evidence="2">
    <location>
        <position position="239"/>
    </location>
</feature>
<feature type="region of interest" description="Disordered" evidence="1">
    <location>
        <begin position="1"/>
        <end position="50"/>
    </location>
</feature>
<organism evidence="2">
    <name type="scientific">uncultured Rubrobacteraceae bacterium</name>
    <dbReference type="NCBI Taxonomy" id="349277"/>
    <lineage>
        <taxon>Bacteria</taxon>
        <taxon>Bacillati</taxon>
        <taxon>Actinomycetota</taxon>
        <taxon>Rubrobacteria</taxon>
        <taxon>Rubrobacterales</taxon>
        <taxon>Rubrobacteraceae</taxon>
        <taxon>environmental samples</taxon>
    </lineage>
</organism>
<feature type="region of interest" description="Disordered" evidence="1">
    <location>
        <begin position="164"/>
        <end position="239"/>
    </location>
</feature>
<dbReference type="AlphaFoldDB" id="A0A6J4RB18"/>
<proteinExistence type="predicted"/>
<sequence>GPLPEAWPGLPVRARRPDPDPLALQRRARERHGLRGLGPRAGDVGGGRPPVHHEAVQLYNELSRPERGRARCAGLLVRGRVGLRVQGFGAEPVVGRRLRGLARLRAAPDRGLPGAIFRPPHARAGALAEEPLRRAAGAAGALARDAGDGAPLGRHGCGQLFPERLDRHRRVRHPGLQRPGGRVERHRPLRHLHPRGPRPHGRRRLRPTGRLRQAARRPHRQRFLGAYGTEESRPGEERV</sequence>
<feature type="compositionally biased region" description="Basic residues" evidence="1">
    <location>
        <begin position="184"/>
        <end position="222"/>
    </location>
</feature>
<evidence type="ECO:0000313" key="2">
    <source>
        <dbReference type="EMBL" id="CAA9467938.1"/>
    </source>
</evidence>
<gene>
    <name evidence="2" type="ORF">AVDCRST_MAG12-493</name>
</gene>
<dbReference type="EMBL" id="CADCVK010000085">
    <property type="protein sequence ID" value="CAA9467938.1"/>
    <property type="molecule type" value="Genomic_DNA"/>
</dbReference>